<dbReference type="SMART" id="SM00387">
    <property type="entry name" value="HATPase_c"/>
    <property type="match status" value="1"/>
</dbReference>
<protein>
    <recommendedName>
        <fullName evidence="10">DNA gyrase subunit B</fullName>
        <ecNumber evidence="10">5.6.2.2</ecNumber>
    </recommendedName>
</protein>
<evidence type="ECO:0000259" key="12">
    <source>
        <dbReference type="PROSITE" id="PS50880"/>
    </source>
</evidence>
<dbReference type="SUPFAM" id="SSF55874">
    <property type="entry name" value="ATPase domain of HSP90 chaperone/DNA topoisomerase II/histidine kinase"/>
    <property type="match status" value="1"/>
</dbReference>
<dbReference type="InterPro" id="IPR034160">
    <property type="entry name" value="TOPRIM_GyrB"/>
</dbReference>
<keyword evidence="11" id="KW-0175">Coiled coil</keyword>
<dbReference type="InterPro" id="IPR013759">
    <property type="entry name" value="Topo_IIA_B_C"/>
</dbReference>
<proteinExistence type="inferred from homology"/>
<evidence type="ECO:0000256" key="4">
    <source>
        <dbReference type="ARBA" id="ARBA00022741"/>
    </source>
</evidence>
<comment type="catalytic activity">
    <reaction evidence="1 10">
        <text>ATP-dependent breakage, passage and rejoining of double-stranded DNA.</text>
        <dbReference type="EC" id="5.6.2.2"/>
    </reaction>
</comment>
<keyword evidence="5 10" id="KW-0067">ATP-binding</keyword>
<feature type="binding site" evidence="10">
    <location>
        <position position="494"/>
    </location>
    <ligand>
        <name>Mg(2+)</name>
        <dbReference type="ChEBI" id="CHEBI:18420"/>
        <label>1</label>
        <note>catalytic</note>
    </ligand>
</feature>
<dbReference type="Pfam" id="PF02518">
    <property type="entry name" value="HATPase_c"/>
    <property type="match status" value="1"/>
</dbReference>
<dbReference type="Gene3D" id="3.30.230.10">
    <property type="match status" value="1"/>
</dbReference>
<dbReference type="GO" id="GO:0046872">
    <property type="term" value="F:metal ion binding"/>
    <property type="evidence" value="ECO:0007669"/>
    <property type="project" value="UniProtKB-KW"/>
</dbReference>
<name>A0A532V970_UNCT6</name>
<feature type="site" description="Interaction with DNA" evidence="10">
    <location>
        <position position="448"/>
    </location>
</feature>
<dbReference type="InterPro" id="IPR001241">
    <property type="entry name" value="Topo_IIA"/>
</dbReference>
<dbReference type="FunFam" id="3.40.50.670:FF:000002">
    <property type="entry name" value="DNA gyrase subunit B"/>
    <property type="match status" value="1"/>
</dbReference>
<comment type="function">
    <text evidence="10">A type II topoisomerase that negatively supercoils closed circular double-stranded (ds) DNA in an ATP-dependent manner to modulate DNA topology and maintain chromosomes in an underwound state. Negative supercoiling favors strand separation, and DNA replication, transcription, recombination and repair, all of which involve strand separation. Also able to catalyze the interconversion of other topological isomers of dsDNA rings, including catenanes and knotted rings. Type II topoisomerases break and join 2 DNA strands simultaneously in an ATP-dependent manner.</text>
</comment>
<dbReference type="EC" id="5.6.2.2" evidence="10"/>
<evidence type="ECO:0000256" key="3">
    <source>
        <dbReference type="ARBA" id="ARBA00022723"/>
    </source>
</evidence>
<feature type="site" description="Interaction with DNA" evidence="10">
    <location>
        <position position="445"/>
    </location>
</feature>
<dbReference type="SMART" id="SM00433">
    <property type="entry name" value="TOP2c"/>
    <property type="match status" value="1"/>
</dbReference>
<dbReference type="GO" id="GO:0003677">
    <property type="term" value="F:DNA binding"/>
    <property type="evidence" value="ECO:0007669"/>
    <property type="project" value="UniProtKB-KW"/>
</dbReference>
<dbReference type="GO" id="GO:0005524">
    <property type="term" value="F:ATP binding"/>
    <property type="evidence" value="ECO:0007669"/>
    <property type="project" value="UniProtKB-UniRule"/>
</dbReference>
<feature type="binding site" evidence="10">
    <location>
        <position position="420"/>
    </location>
    <ligand>
        <name>Mg(2+)</name>
        <dbReference type="ChEBI" id="CHEBI:18420"/>
        <label>1</label>
        <note>catalytic</note>
    </ligand>
</feature>
<comment type="subunit">
    <text evidence="10">Heterotetramer, composed of two GyrA and two GyrB chains. In the heterotetramer, GyrA contains the active site tyrosine that forms a transient covalent intermediate with DNA, while GyrB binds cofactors and catalyzes ATP hydrolysis.</text>
</comment>
<evidence type="ECO:0000256" key="8">
    <source>
        <dbReference type="ARBA" id="ARBA00023125"/>
    </source>
</evidence>
<dbReference type="InterPro" id="IPR014721">
    <property type="entry name" value="Ribsml_uS5_D2-typ_fold_subgr"/>
</dbReference>
<dbReference type="InterPro" id="IPR036890">
    <property type="entry name" value="HATPase_C_sf"/>
</dbReference>
<feature type="domain" description="Toprim" evidence="12">
    <location>
        <begin position="414"/>
        <end position="529"/>
    </location>
</feature>
<dbReference type="CDD" id="cd00822">
    <property type="entry name" value="TopoII_Trans_DNA_gyrase"/>
    <property type="match status" value="1"/>
</dbReference>
<organism evidence="13 14">
    <name type="scientific">candidate division TA06 bacterium B3_TA06</name>
    <dbReference type="NCBI Taxonomy" id="2012487"/>
    <lineage>
        <taxon>Bacteria</taxon>
        <taxon>Bacteria division TA06</taxon>
    </lineage>
</organism>
<dbReference type="Proteomes" id="UP000317778">
    <property type="component" value="Unassembled WGS sequence"/>
</dbReference>
<dbReference type="InterPro" id="IPR018522">
    <property type="entry name" value="TopoIIA_CS"/>
</dbReference>
<dbReference type="GO" id="GO:0006261">
    <property type="term" value="P:DNA-templated DNA replication"/>
    <property type="evidence" value="ECO:0007669"/>
    <property type="project" value="UniProtKB-UniRule"/>
</dbReference>
<dbReference type="SUPFAM" id="SSF56719">
    <property type="entry name" value="Type II DNA topoisomerase"/>
    <property type="match status" value="1"/>
</dbReference>
<dbReference type="NCBIfam" id="NF004189">
    <property type="entry name" value="PRK05644.1"/>
    <property type="match status" value="1"/>
</dbReference>
<dbReference type="GO" id="GO:0006265">
    <property type="term" value="P:DNA topological change"/>
    <property type="evidence" value="ECO:0007669"/>
    <property type="project" value="UniProtKB-UniRule"/>
</dbReference>
<dbReference type="PANTHER" id="PTHR45866">
    <property type="entry name" value="DNA GYRASE/TOPOISOMERASE SUBUNIT B"/>
    <property type="match status" value="1"/>
</dbReference>
<dbReference type="SUPFAM" id="SSF54211">
    <property type="entry name" value="Ribosomal protein S5 domain 2-like"/>
    <property type="match status" value="1"/>
</dbReference>
<dbReference type="FunFam" id="3.30.565.10:FF:000002">
    <property type="entry name" value="DNA gyrase subunit B"/>
    <property type="match status" value="1"/>
</dbReference>
<dbReference type="Pfam" id="PF00986">
    <property type="entry name" value="DNA_gyraseB_C"/>
    <property type="match status" value="1"/>
</dbReference>
<evidence type="ECO:0000313" key="13">
    <source>
        <dbReference type="EMBL" id="TKJ43739.1"/>
    </source>
</evidence>
<dbReference type="PROSITE" id="PS50880">
    <property type="entry name" value="TOPRIM"/>
    <property type="match status" value="1"/>
</dbReference>
<keyword evidence="6 10" id="KW-0460">Magnesium</keyword>
<dbReference type="PROSITE" id="PS00177">
    <property type="entry name" value="TOPOISOMERASE_II"/>
    <property type="match status" value="1"/>
</dbReference>
<dbReference type="GO" id="GO:0005737">
    <property type="term" value="C:cytoplasm"/>
    <property type="evidence" value="ECO:0007669"/>
    <property type="project" value="UniProtKB-SubCell"/>
</dbReference>
<feature type="coiled-coil region" evidence="11">
    <location>
        <begin position="370"/>
        <end position="397"/>
    </location>
</feature>
<evidence type="ECO:0000256" key="5">
    <source>
        <dbReference type="ARBA" id="ARBA00022840"/>
    </source>
</evidence>
<keyword evidence="4 10" id="KW-0547">Nucleotide-binding</keyword>
<dbReference type="NCBIfam" id="NF011501">
    <property type="entry name" value="PRK14939.1"/>
    <property type="match status" value="1"/>
</dbReference>
<dbReference type="InterPro" id="IPR013506">
    <property type="entry name" value="Topo_IIA_bsu_dom2"/>
</dbReference>
<dbReference type="CDD" id="cd16928">
    <property type="entry name" value="HATPase_GyrB-like"/>
    <property type="match status" value="1"/>
</dbReference>
<sequence length="631" mass="70114">MTNNYDASQIQVLKGLEGVRRRPAMYIGDVGMRGLHHLVVEIVDNSIDEAMAGVCKHITVTLEEPNRVSVEDDGRGIPVDVHPELGLPGLEVAMTVLHAGAKFSGKVYIISGGLHGVGASVVNALSEWMEVEVYQHGKIYVQSYEKGVTTGPIQIKGNTKKTGTKTTFIPDPTIFKRTSFNPEIIATRLREVAYLNPDLAIKLADKVKGTEQVFAFKRGIVDFLAYLDQGRIRLHKPLYFRDSRNGIEVETAIEYTDSFAENIVTFVNTINTHEGGTHLVGFKAALTKTLNEAARKSNSKGKAIDLTGEDVREGLTAIISVRMRNPQFEGQTKTKLGNSEVRGVVESIVSEGLSSHFDEQPRVLNLILQKTTSAARLREAARKARELERKKSLLASDTLPGKLADCSSDNPDECELFIVEGNSAGGSAKQGRDRRFQAVLALRGKILNVEKSGLNKILANTEIKAIISSVGTGFGEESFDDSRVRYSKIIIMADADVDGSHIRTLLLTLFYRHMRDLIEQGMIYIAQPPLYRIKKGKKEAYLYSEEELEAFRKDESHPERLEVQRFKGLGEMNPEQLWETTMNPEKRILKKISVADAAEAHKVFSVLMGSEVAPRREFIEENAQFVENLDI</sequence>
<evidence type="ECO:0000256" key="6">
    <source>
        <dbReference type="ARBA" id="ARBA00022842"/>
    </source>
</evidence>
<dbReference type="Gene3D" id="3.40.50.670">
    <property type="match status" value="1"/>
</dbReference>
<gene>
    <name evidence="10 13" type="primary">gyrB</name>
    <name evidence="13" type="ORF">CEE36_03365</name>
</gene>
<dbReference type="InterPro" id="IPR002288">
    <property type="entry name" value="DNA_gyrase_B_C"/>
</dbReference>
<comment type="subcellular location">
    <subcellularLocation>
        <location evidence="10">Cytoplasm</location>
    </subcellularLocation>
</comment>
<feature type="binding site" evidence="10">
    <location>
        <position position="494"/>
    </location>
    <ligand>
        <name>Mg(2+)</name>
        <dbReference type="ChEBI" id="CHEBI:18420"/>
        <label>2</label>
    </ligand>
</feature>
<dbReference type="CDD" id="cd03366">
    <property type="entry name" value="TOPRIM_TopoIIA_GyrB"/>
    <property type="match status" value="1"/>
</dbReference>
<dbReference type="InterPro" id="IPR000565">
    <property type="entry name" value="Topo_IIA_B"/>
</dbReference>
<dbReference type="Pfam" id="PF01751">
    <property type="entry name" value="Toprim"/>
    <property type="match status" value="1"/>
</dbReference>
<evidence type="ECO:0000256" key="9">
    <source>
        <dbReference type="ARBA" id="ARBA00023235"/>
    </source>
</evidence>
<dbReference type="HAMAP" id="MF_01898">
    <property type="entry name" value="GyrB"/>
    <property type="match status" value="1"/>
</dbReference>
<accession>A0A532V970</accession>
<dbReference type="GO" id="GO:0005694">
    <property type="term" value="C:chromosome"/>
    <property type="evidence" value="ECO:0007669"/>
    <property type="project" value="InterPro"/>
</dbReference>
<dbReference type="InterPro" id="IPR013760">
    <property type="entry name" value="Topo_IIA-like_dom_sf"/>
</dbReference>
<keyword evidence="9 10" id="KW-0413">Isomerase</keyword>
<evidence type="ECO:0000256" key="1">
    <source>
        <dbReference type="ARBA" id="ARBA00000185"/>
    </source>
</evidence>
<dbReference type="EMBL" id="NJBO01000003">
    <property type="protein sequence ID" value="TKJ43739.1"/>
    <property type="molecule type" value="Genomic_DNA"/>
</dbReference>
<dbReference type="AlphaFoldDB" id="A0A532V970"/>
<dbReference type="InterPro" id="IPR003594">
    <property type="entry name" value="HATPase_dom"/>
</dbReference>
<keyword evidence="3 10" id="KW-0479">Metal-binding</keyword>
<evidence type="ECO:0000256" key="2">
    <source>
        <dbReference type="ARBA" id="ARBA00010708"/>
    </source>
</evidence>
<dbReference type="PRINTS" id="PR01159">
    <property type="entry name" value="DNAGYRASEB"/>
</dbReference>
<comment type="similarity">
    <text evidence="2 10">Belongs to the type II topoisomerase GyrB family.</text>
</comment>
<dbReference type="Pfam" id="PF00204">
    <property type="entry name" value="DNA_gyraseB"/>
    <property type="match status" value="1"/>
</dbReference>
<feature type="binding site" evidence="10">
    <location>
        <position position="496"/>
    </location>
    <ligand>
        <name>Mg(2+)</name>
        <dbReference type="ChEBI" id="CHEBI:18420"/>
        <label>2</label>
    </ligand>
</feature>
<dbReference type="InterPro" id="IPR006171">
    <property type="entry name" value="TOPRIM_dom"/>
</dbReference>
<comment type="miscellaneous">
    <text evidence="10">Few gyrases are as efficient as E.coli at forming negative supercoils. Not all organisms have 2 type II topoisomerases; in organisms with a single type II topoisomerase this enzyme also has to decatenate newly replicated chromosomes.</text>
</comment>
<keyword evidence="8" id="KW-0238">DNA-binding</keyword>
<dbReference type="GO" id="GO:0034335">
    <property type="term" value="F:DNA negative supercoiling activity"/>
    <property type="evidence" value="ECO:0007669"/>
    <property type="project" value="UniProtKB-ARBA"/>
</dbReference>
<reference evidence="13 14" key="1">
    <citation type="submission" date="2017-06" db="EMBL/GenBank/DDBJ databases">
        <title>Novel microbial phyla capable of carbon fixation and sulfur reduction in deep-sea sediments.</title>
        <authorList>
            <person name="Huang J."/>
            <person name="Baker B."/>
            <person name="Wang Y."/>
        </authorList>
    </citation>
    <scope>NUCLEOTIDE SEQUENCE [LARGE SCALE GENOMIC DNA]</scope>
    <source>
        <strain evidence="13">B3_TA06</strain>
    </source>
</reference>
<evidence type="ECO:0000313" key="14">
    <source>
        <dbReference type="Proteomes" id="UP000317778"/>
    </source>
</evidence>
<dbReference type="InterPro" id="IPR011557">
    <property type="entry name" value="GyrB"/>
</dbReference>
<comment type="cofactor">
    <cofactor evidence="10">
        <name>Mg(2+)</name>
        <dbReference type="ChEBI" id="CHEBI:18420"/>
    </cofactor>
    <cofactor evidence="10">
        <name>Mn(2+)</name>
        <dbReference type="ChEBI" id="CHEBI:29035"/>
    </cofactor>
    <cofactor evidence="10">
        <name>Ca(2+)</name>
        <dbReference type="ChEBI" id="CHEBI:29108"/>
    </cofactor>
    <text evidence="10">Binds two Mg(2+) per subunit. The magnesium ions form salt bridges with both the protein and the DNA. Can also accept other divalent metal cations, such as Mn(2+) or Ca(2+).</text>
</comment>
<evidence type="ECO:0000256" key="10">
    <source>
        <dbReference type="HAMAP-Rule" id="MF_01898"/>
    </source>
</evidence>
<dbReference type="PANTHER" id="PTHR45866:SF1">
    <property type="entry name" value="DNA GYRASE SUBUNIT B, MITOCHONDRIAL"/>
    <property type="match status" value="1"/>
</dbReference>
<comment type="caution">
    <text evidence="13">The sequence shown here is derived from an EMBL/GenBank/DDBJ whole genome shotgun (WGS) entry which is preliminary data.</text>
</comment>
<evidence type="ECO:0000256" key="7">
    <source>
        <dbReference type="ARBA" id="ARBA00023029"/>
    </source>
</evidence>
<dbReference type="FunFam" id="3.30.230.10:FF:000005">
    <property type="entry name" value="DNA gyrase subunit B"/>
    <property type="match status" value="1"/>
</dbReference>
<dbReference type="NCBIfam" id="TIGR01059">
    <property type="entry name" value="gyrB"/>
    <property type="match status" value="1"/>
</dbReference>
<dbReference type="PRINTS" id="PR00418">
    <property type="entry name" value="TPI2FAMILY"/>
</dbReference>
<dbReference type="InterPro" id="IPR020568">
    <property type="entry name" value="Ribosomal_Su5_D2-typ_SF"/>
</dbReference>
<keyword evidence="7 10" id="KW-0799">Topoisomerase</keyword>
<dbReference type="Gene3D" id="3.30.565.10">
    <property type="entry name" value="Histidine kinase-like ATPase, C-terminal domain"/>
    <property type="match status" value="1"/>
</dbReference>
<keyword evidence="10" id="KW-0963">Cytoplasm</keyword>
<evidence type="ECO:0000256" key="11">
    <source>
        <dbReference type="SAM" id="Coils"/>
    </source>
</evidence>